<sequence length="92" mass="10733">MYYFLHNSEQGNISREVEIRSPHLFSDSATKFCDLTGESVFGDRPFLIFTSEFNEKKDVLALLFFFRAYLESCSTHPENVRFLAKNESEHEA</sequence>
<accession>A0A1G2APK5</accession>
<dbReference type="EMBL" id="MHKB01000015">
    <property type="protein sequence ID" value="OGY78426.1"/>
    <property type="molecule type" value="Genomic_DNA"/>
</dbReference>
<name>A0A1G2APK5_9BACT</name>
<reference evidence="1 2" key="1">
    <citation type="journal article" date="2016" name="Nat. Commun.">
        <title>Thousands of microbial genomes shed light on interconnected biogeochemical processes in an aquifer system.</title>
        <authorList>
            <person name="Anantharaman K."/>
            <person name="Brown C.T."/>
            <person name="Hug L.A."/>
            <person name="Sharon I."/>
            <person name="Castelle C.J."/>
            <person name="Probst A.J."/>
            <person name="Thomas B.C."/>
            <person name="Singh A."/>
            <person name="Wilkins M.J."/>
            <person name="Karaoz U."/>
            <person name="Brodie E.L."/>
            <person name="Williams K.H."/>
            <person name="Hubbard S.S."/>
            <person name="Banfield J.F."/>
        </authorList>
    </citation>
    <scope>NUCLEOTIDE SEQUENCE [LARGE SCALE GENOMIC DNA]</scope>
</reference>
<comment type="caution">
    <text evidence="1">The sequence shown here is derived from an EMBL/GenBank/DDBJ whole genome shotgun (WGS) entry which is preliminary data.</text>
</comment>
<dbReference type="Proteomes" id="UP000177165">
    <property type="component" value="Unassembled WGS sequence"/>
</dbReference>
<dbReference type="AlphaFoldDB" id="A0A1G2APK5"/>
<proteinExistence type="predicted"/>
<evidence type="ECO:0000313" key="1">
    <source>
        <dbReference type="EMBL" id="OGY78426.1"/>
    </source>
</evidence>
<gene>
    <name evidence="1" type="ORF">A3B74_01870</name>
</gene>
<protein>
    <submittedName>
        <fullName evidence="1">Uncharacterized protein</fullName>
    </submittedName>
</protein>
<dbReference type="STRING" id="1798540.A3B74_01870"/>
<organism evidence="1 2">
    <name type="scientific">Candidatus Kerfeldbacteria bacterium RIFCSPHIGHO2_02_FULL_42_14</name>
    <dbReference type="NCBI Taxonomy" id="1798540"/>
    <lineage>
        <taxon>Bacteria</taxon>
        <taxon>Candidatus Kerfeldiibacteriota</taxon>
    </lineage>
</organism>
<evidence type="ECO:0000313" key="2">
    <source>
        <dbReference type="Proteomes" id="UP000177165"/>
    </source>
</evidence>